<proteinExistence type="predicted"/>
<dbReference type="EMBL" id="FXUA01000007">
    <property type="protein sequence ID" value="SMP31316.1"/>
    <property type="molecule type" value="Genomic_DNA"/>
</dbReference>
<dbReference type="Proteomes" id="UP001157915">
    <property type="component" value="Unassembled WGS sequence"/>
</dbReference>
<reference evidence="1 2" key="1">
    <citation type="submission" date="2017-05" db="EMBL/GenBank/DDBJ databases">
        <authorList>
            <person name="Varghese N."/>
            <person name="Submissions S."/>
        </authorList>
    </citation>
    <scope>NUCLEOTIDE SEQUENCE [LARGE SCALE GENOMIC DNA]</scope>
    <source>
        <strain evidence="1 2">DSM 15360</strain>
    </source>
</reference>
<keyword evidence="2" id="KW-1185">Reference proteome</keyword>
<sequence length="350" mass="39567">MKRILLIILILSSCSPSPSSDKLENQNTFEVGSFGRSEKLKSQKYTYNEILTPFKIYLKGKFIIIGSQSDKRLMHLLDKSTLGYVTGKGVKGEGPGEFVNVRGIDSGFNDSTIWAYSNMGKAFYEFTLYDTLSLAKSVVVQNQKWFQAMSMNWKQSGEIISYMNFGPSKLKVFDIQGNTIDSAGLWVTNKELSEDANFILSDLHQGAKYYNKDNQVYVLSKLKFDQFEIFNFNNKKHIEVNGPFNEDTKYDVGNDGDVKFAVLDENTKYGYSDVCVTKNFIFLVFIGKTLAEGRALGETSRDIFQFDLAGRPIAHFQTDVPIISIAVDEEESKIYALTEDQNPGIAVFKY</sequence>
<accession>A0ABY1PCD3</accession>
<dbReference type="RefSeq" id="WP_283414106.1">
    <property type="nucleotide sequence ID" value="NZ_FXUA01000007.1"/>
</dbReference>
<gene>
    <name evidence="1" type="ORF">SAMN06265367_10762</name>
</gene>
<comment type="caution">
    <text evidence="1">The sequence shown here is derived from an EMBL/GenBank/DDBJ whole genome shotgun (WGS) entry which is preliminary data.</text>
</comment>
<dbReference type="Pfam" id="PF15869">
    <property type="entry name" value="TolB_like"/>
    <property type="match status" value="1"/>
</dbReference>
<name>A0ABY1PCD3_9BACT</name>
<evidence type="ECO:0000313" key="1">
    <source>
        <dbReference type="EMBL" id="SMP31316.1"/>
    </source>
</evidence>
<organism evidence="1 2">
    <name type="scientific">Algoriphagus winogradskyi</name>
    <dbReference type="NCBI Taxonomy" id="237017"/>
    <lineage>
        <taxon>Bacteria</taxon>
        <taxon>Pseudomonadati</taxon>
        <taxon>Bacteroidota</taxon>
        <taxon>Cytophagia</taxon>
        <taxon>Cytophagales</taxon>
        <taxon>Cyclobacteriaceae</taxon>
        <taxon>Algoriphagus</taxon>
    </lineage>
</organism>
<evidence type="ECO:0000313" key="2">
    <source>
        <dbReference type="Proteomes" id="UP001157915"/>
    </source>
</evidence>
<protein>
    <submittedName>
        <fullName evidence="1">TolB-like 6-blade propeller-like</fullName>
    </submittedName>
</protein>
<dbReference type="InterPro" id="IPR011044">
    <property type="entry name" value="Quino_amine_DH_bsu"/>
</dbReference>
<dbReference type="SUPFAM" id="SSF50969">
    <property type="entry name" value="YVTN repeat-like/Quinoprotein amine dehydrogenase"/>
    <property type="match status" value="1"/>
</dbReference>